<comment type="caution">
    <text evidence="11">The sequence shown here is derived from an EMBL/GenBank/DDBJ whole genome shotgun (WGS) entry which is preliminary data.</text>
</comment>
<evidence type="ECO:0000256" key="7">
    <source>
        <dbReference type="RuleBase" id="RU003993"/>
    </source>
</evidence>
<comment type="subcellular location">
    <subcellularLocation>
        <location evidence="2">Cell membrane</location>
        <topology evidence="2">Single-pass type II membrane protein</topology>
    </subcellularLocation>
    <subcellularLocation>
        <location evidence="8">Membrane</location>
        <topology evidence="8">Single-pass type II membrane protein</topology>
    </subcellularLocation>
</comment>
<evidence type="ECO:0000259" key="10">
    <source>
        <dbReference type="Pfam" id="PF10502"/>
    </source>
</evidence>
<evidence type="ECO:0000256" key="2">
    <source>
        <dbReference type="ARBA" id="ARBA00004401"/>
    </source>
</evidence>
<dbReference type="Proteomes" id="UP000738376">
    <property type="component" value="Unassembled WGS sequence"/>
</dbReference>
<feature type="domain" description="Peptidase S26" evidence="10">
    <location>
        <begin position="26"/>
        <end position="191"/>
    </location>
</feature>
<accession>A0ABX1LY60</accession>
<dbReference type="EMBL" id="JAAVJL010000001">
    <property type="protein sequence ID" value="NMF58812.1"/>
    <property type="molecule type" value="Genomic_DNA"/>
</dbReference>
<evidence type="ECO:0000256" key="8">
    <source>
        <dbReference type="RuleBase" id="RU362042"/>
    </source>
</evidence>
<dbReference type="GO" id="GO:0009003">
    <property type="term" value="F:signal peptidase activity"/>
    <property type="evidence" value="ECO:0007669"/>
    <property type="project" value="UniProtKB-EC"/>
</dbReference>
<proteinExistence type="inferred from homology"/>
<evidence type="ECO:0000313" key="11">
    <source>
        <dbReference type="EMBL" id="NMF58812.1"/>
    </source>
</evidence>
<evidence type="ECO:0000256" key="9">
    <source>
        <dbReference type="SAM" id="MobiDB-lite"/>
    </source>
</evidence>
<dbReference type="NCBIfam" id="TIGR02227">
    <property type="entry name" value="sigpep_I_bact"/>
    <property type="match status" value="1"/>
</dbReference>
<dbReference type="PROSITE" id="PS00760">
    <property type="entry name" value="SPASE_I_2"/>
    <property type="match status" value="1"/>
</dbReference>
<gene>
    <name evidence="11" type="primary">lepB</name>
    <name evidence="11" type="ORF">HC246_12455</name>
</gene>
<protein>
    <recommendedName>
        <fullName evidence="4 7">Signal peptidase I</fullName>
        <ecNumber evidence="4 7">3.4.21.89</ecNumber>
    </recommendedName>
</protein>
<keyword evidence="5 7" id="KW-0645">Protease</keyword>
<evidence type="ECO:0000256" key="4">
    <source>
        <dbReference type="ARBA" id="ARBA00013208"/>
    </source>
</evidence>
<evidence type="ECO:0000256" key="6">
    <source>
        <dbReference type="ARBA" id="ARBA00022801"/>
    </source>
</evidence>
<evidence type="ECO:0000256" key="1">
    <source>
        <dbReference type="ARBA" id="ARBA00000677"/>
    </source>
</evidence>
<dbReference type="InterPro" id="IPR019533">
    <property type="entry name" value="Peptidase_S26"/>
</dbReference>
<dbReference type="InterPro" id="IPR019757">
    <property type="entry name" value="Pept_S26A_signal_pept_1_Lys-AS"/>
</dbReference>
<dbReference type="Pfam" id="PF10502">
    <property type="entry name" value="Peptidase_S26"/>
    <property type="match status" value="1"/>
</dbReference>
<dbReference type="PANTHER" id="PTHR43390:SF1">
    <property type="entry name" value="CHLOROPLAST PROCESSING PEPTIDASE"/>
    <property type="match status" value="1"/>
</dbReference>
<organism evidence="11 12">
    <name type="scientific">Pseudanabaena yagii GIHE-NHR1</name>
    <dbReference type="NCBI Taxonomy" id="2722753"/>
    <lineage>
        <taxon>Bacteria</taxon>
        <taxon>Bacillati</taxon>
        <taxon>Cyanobacteriota</taxon>
        <taxon>Cyanophyceae</taxon>
        <taxon>Pseudanabaenales</taxon>
        <taxon>Pseudanabaenaceae</taxon>
        <taxon>Pseudanabaena</taxon>
        <taxon>Pseudanabaena yagii</taxon>
    </lineage>
</organism>
<dbReference type="Gene3D" id="2.10.109.10">
    <property type="entry name" value="Umud Fragment, subunit A"/>
    <property type="match status" value="1"/>
</dbReference>
<comment type="catalytic activity">
    <reaction evidence="1 7">
        <text>Cleavage of hydrophobic, N-terminal signal or leader sequences from secreted and periplasmic proteins.</text>
        <dbReference type="EC" id="3.4.21.89"/>
    </reaction>
</comment>
<dbReference type="InterPro" id="IPR036286">
    <property type="entry name" value="LexA/Signal_pep-like_sf"/>
</dbReference>
<comment type="similarity">
    <text evidence="3 8">Belongs to the peptidase S26 family.</text>
</comment>
<evidence type="ECO:0000256" key="3">
    <source>
        <dbReference type="ARBA" id="ARBA00009370"/>
    </source>
</evidence>
<dbReference type="CDD" id="cd06530">
    <property type="entry name" value="S26_SPase_I"/>
    <property type="match status" value="1"/>
</dbReference>
<keyword evidence="12" id="KW-1185">Reference proteome</keyword>
<evidence type="ECO:0000256" key="5">
    <source>
        <dbReference type="ARBA" id="ARBA00022670"/>
    </source>
</evidence>
<dbReference type="PROSITE" id="PS00501">
    <property type="entry name" value="SPASE_I_1"/>
    <property type="match status" value="1"/>
</dbReference>
<dbReference type="RefSeq" id="WP_169363665.1">
    <property type="nucleotide sequence ID" value="NZ_JAAVJL010000001.1"/>
</dbReference>
<dbReference type="EC" id="3.4.21.89" evidence="4 7"/>
<dbReference type="InterPro" id="IPR000223">
    <property type="entry name" value="Pept_S26A_signal_pept_1"/>
</dbReference>
<reference evidence="11 12" key="1">
    <citation type="submission" date="2020-03" db="EMBL/GenBank/DDBJ databases">
        <title>Draft Genome Sequence of 2-Methylisoborneol Producing Pseudanabaena yagii Strain GIHE-NHR1 Isolated from North Han River in South Korea.</title>
        <authorList>
            <person name="Jeong J."/>
        </authorList>
    </citation>
    <scope>NUCLEOTIDE SEQUENCE [LARGE SCALE GENOMIC DNA]</scope>
    <source>
        <strain evidence="11 12">GIHE-NHR1</strain>
    </source>
</reference>
<dbReference type="PANTHER" id="PTHR43390">
    <property type="entry name" value="SIGNAL PEPTIDASE I"/>
    <property type="match status" value="1"/>
</dbReference>
<dbReference type="PRINTS" id="PR00727">
    <property type="entry name" value="LEADERPTASE"/>
</dbReference>
<keyword evidence="6 7" id="KW-0378">Hydrolase</keyword>
<name>A0ABX1LY60_9CYAN</name>
<dbReference type="SUPFAM" id="SSF51306">
    <property type="entry name" value="LexA/Signal peptidase"/>
    <property type="match status" value="1"/>
</dbReference>
<sequence length="201" mass="22477">MTKPSQPHKSKKPNQGKKSKASSFWKETAQTLGLTVALAFGFRVTIAQAYYLPPSGSMEPTLQNYDRVMVDKLSYRFQTPKRYDIIVFEPNEAVVKGCGLSAEKQKSSLIKRVIGLPGDRVEIKDGTTYINGQPLSEPYLAKAPEYELPPITVPAHAYFALGDNRNNSCDGHIWGFVPQQNIIGKAAFRFWPIDHFGNIDK</sequence>
<feature type="compositionally biased region" description="Basic residues" evidence="9">
    <location>
        <begin position="1"/>
        <end position="20"/>
    </location>
</feature>
<evidence type="ECO:0000313" key="12">
    <source>
        <dbReference type="Proteomes" id="UP000738376"/>
    </source>
</evidence>
<dbReference type="InterPro" id="IPR019756">
    <property type="entry name" value="Pept_S26A_signal_pept_1_Ser-AS"/>
</dbReference>
<feature type="region of interest" description="Disordered" evidence="9">
    <location>
        <begin position="1"/>
        <end position="23"/>
    </location>
</feature>